<evidence type="ECO:0000313" key="12">
    <source>
        <dbReference type="Proteomes" id="UP000653045"/>
    </source>
</evidence>
<comment type="similarity">
    <text evidence="2">Belongs to the glycosyl hydrolase 33 family.</text>
</comment>
<keyword evidence="6" id="KW-0378">Hydrolase</keyword>
<proteinExistence type="inferred from homology"/>
<evidence type="ECO:0000256" key="3">
    <source>
        <dbReference type="ARBA" id="ARBA00012733"/>
    </source>
</evidence>
<dbReference type="InterPro" id="IPR011040">
    <property type="entry name" value="Sialidase"/>
</dbReference>
<sequence>MGKRSKELFDKRQRYSIRRLTVGTASVMIGSMLLGGQVVLADEAGNTSSNPILVEKVNSETKIESLEMDDNQLASKENTQTTVSEDLEANEESTTALSSSENPTTAFSDAIEETDLAAEEVETTNANRPTVELEVDSIGRLYEENKVLTVDNKRVDSSNDQRIDLGEHLETVKELNDATIYMEFKLDSNSGFKSLFSASSTEHTNNYLTLYSNAGTIGVEGRNGSSQFYGAPTANSQKLVAGEWNSVAMTINSSEDATNKLSVYVNGELAYADQKTANFIKDVIGVNRMQIGATPRLNRMHWGAPFDLKNLTIYNRALTADEIAKRSAIFKREAYPERLTGEMAVSDRVTVFESGKNNQRAADGIFSYRIPALLTTKKGTLISAADARETHHSDWGNIGITIRRSTDQGVTWSNRIDAINIRNNPNPANRSQQSPVTIDSVLVQDPSNERIILIYDMFLEGQAIHSLPANKTRYEEPYVTIEGKSYRALYRTDNQGEQGIYTIRENGKVYSPTNLETDYSVTLESDHPAKETIGDIYQNNNLVGNIFFTTNKTSPFRAAWASYLWMQYSDDDGVTWSNPKDITPMVTNNQMKFHGVGPGAGIVLQHGDHKGRIIVPTYSTNYAAANHLTSQSSRVIYSDDHGETWKMGGSPNDNRTLSNGTTIHSLTMSQSAEQLTESTVVELDSGALKLFMRNPSGRVKVATSTDGGVTWHDLKAISEVVDVYVQLSAVHTHHNNKEYIILSNANGPARTNGYLRVAEVLPNGELNWVNHKILQKGDYAYNSLTQIGDNKYGILYEHNDPGYNAYSLQFKSFNMEYALAQTQPIVEVKSIDKLDDYHFRLNFDKSVWALRPENLLLEDDRIAYFVSQDSPTSLIFNIASEDWGKAIKRTIPSAIINVNKIDVDIAGTLPTADTENVNSYDILRRVNNVRTNKIGYNKAEISYAPFEGADYYFINRLNIETQEVENFKTFDNHFIDQTLQADHNYSYNVTAIKNGQSSVASIDAFVLAHQEFMDDRDEAIKYGAAFGNWSDPKLFGGTEKFADITGNTTLTKEDYTATVNFVGKGIEIYGIKSPDLSTATVKIDGVDRGIIDFHKEGAKESGLLIAQFNDLEDGYHTLELIVNNNETTRTGKRDKISLDSFRIISGDPNAPERLDDRDSRIQYGSAFAEFSDPQLYNATEKYADITPDVSVPAENATMRLSFKGTGIRVYGNKATTLGEAIVTIDGNEVNPLVFFKQSGDVEKRALIGEYTGLDNRSHTITIRVNPNASMTNKKISLDSFEILKPQAKAILSPSLLDVSEDEDHVLLVMEEGDWHSIKLVIDSVSDPIILTKTPDLNLQDSSGKVVEKISDTRWSIALPENLNREQVLTIKAITNYSQGDSNPGIARVASRTPEVKYYHVTTKSVLKDGTVLSEKIVLDNLATGTSYDITQQTPEQMIEHNGKKYFRESVSDNVVGTVGDQDIIVTYTYILAINEHPNNFPSYELPESDFVPETKVPNTAPTVEDKPSIVFTNGKGVVNEVPELTFSTEKRELKDDTSGVMVQLEVGEIAAIEGISVGHKETKDPSTPNVLKDKDYDLFDISLVDANGQAISPLKDTLVIMPVDEGKTVGKVVYLPNTDQEEELDFTMTSYVDANGKTQQGVVFVAKHFSEYGIVYQVRETKVPSDAPTAQDKPVFEGTLESKVPSDAPNYELPESDFVPETSVPKVAPTAQDKPVFEGTLESKVPSDAPSHQLLAFEGKLEPMSKGDKQTKDKVEQKEVKSASANTLPNTGDTTNSAVLGTMLALSSLALYGYGRKKGEQDI</sequence>
<evidence type="ECO:0000256" key="8">
    <source>
        <dbReference type="SAM" id="MobiDB-lite"/>
    </source>
</evidence>
<feature type="compositionally biased region" description="Polar residues" evidence="8">
    <location>
        <begin position="1763"/>
        <end position="1778"/>
    </location>
</feature>
<feature type="compositionally biased region" description="Polar residues" evidence="8">
    <location>
        <begin position="92"/>
        <end position="104"/>
    </location>
</feature>
<dbReference type="SMART" id="SM00282">
    <property type="entry name" value="LamG"/>
    <property type="match status" value="1"/>
</dbReference>
<dbReference type="PANTHER" id="PTHR10628:SF30">
    <property type="entry name" value="EXO-ALPHA-SIALIDASE"/>
    <property type="match status" value="1"/>
</dbReference>
<feature type="compositionally biased region" description="Basic and acidic residues" evidence="8">
    <location>
        <begin position="1739"/>
        <end position="1761"/>
    </location>
</feature>
<keyword evidence="7" id="KW-0326">Glycosidase</keyword>
<keyword evidence="9" id="KW-0472">Membrane</keyword>
<dbReference type="NCBIfam" id="TIGR01167">
    <property type="entry name" value="LPXTG_anchor"/>
    <property type="match status" value="1"/>
</dbReference>
<evidence type="ECO:0000256" key="2">
    <source>
        <dbReference type="ARBA" id="ARBA00009348"/>
    </source>
</evidence>
<keyword evidence="9" id="KW-0812">Transmembrane</keyword>
<dbReference type="InterPro" id="IPR026856">
    <property type="entry name" value="Sialidase_fam"/>
</dbReference>
<evidence type="ECO:0000313" key="11">
    <source>
        <dbReference type="EMBL" id="MBJ8325368.1"/>
    </source>
</evidence>
<dbReference type="InterPro" id="IPR005877">
    <property type="entry name" value="YSIRK_signal_dom"/>
</dbReference>
<feature type="transmembrane region" description="Helical" evidence="9">
    <location>
        <begin position="20"/>
        <end position="40"/>
    </location>
</feature>
<protein>
    <recommendedName>
        <fullName evidence="3">exo-alpha-sialidase</fullName>
        <ecNumber evidence="3">3.2.1.18</ecNumber>
    </recommendedName>
</protein>
<feature type="region of interest" description="Disordered" evidence="8">
    <location>
        <begin position="1739"/>
        <end position="1778"/>
    </location>
</feature>
<dbReference type="Gene3D" id="2.40.220.10">
    <property type="entry name" value="Intramolecular Trans-sialidase, Domain 3"/>
    <property type="match status" value="1"/>
</dbReference>
<keyword evidence="5" id="KW-0677">Repeat</keyword>
<comment type="caution">
    <text evidence="11">The sequence shown here is derived from an EMBL/GenBank/DDBJ whole genome shotgun (WGS) entry which is preliminary data.</text>
</comment>
<evidence type="ECO:0000256" key="1">
    <source>
        <dbReference type="ARBA" id="ARBA00000427"/>
    </source>
</evidence>
<feature type="compositionally biased region" description="Polar residues" evidence="8">
    <location>
        <begin position="72"/>
        <end position="84"/>
    </location>
</feature>
<dbReference type="SUPFAM" id="SSF50939">
    <property type="entry name" value="Sialidases"/>
    <property type="match status" value="1"/>
</dbReference>
<dbReference type="NCBIfam" id="TIGR01168">
    <property type="entry name" value="YSIRK_signal"/>
    <property type="match status" value="1"/>
</dbReference>
<dbReference type="Pfam" id="PF13088">
    <property type="entry name" value="BNR_2"/>
    <property type="match status" value="1"/>
</dbReference>
<dbReference type="InterPro" id="IPR001791">
    <property type="entry name" value="Laminin_G"/>
</dbReference>
<dbReference type="PANTHER" id="PTHR10628">
    <property type="entry name" value="SIALIDASE"/>
    <property type="match status" value="1"/>
</dbReference>
<gene>
    <name evidence="11" type="ORF">JHK62_01565</name>
</gene>
<evidence type="ECO:0000256" key="6">
    <source>
        <dbReference type="ARBA" id="ARBA00022801"/>
    </source>
</evidence>
<evidence type="ECO:0000256" key="7">
    <source>
        <dbReference type="ARBA" id="ARBA00023295"/>
    </source>
</evidence>
<keyword evidence="9" id="KW-1133">Transmembrane helix</keyword>
<dbReference type="SUPFAM" id="SSF49899">
    <property type="entry name" value="Concanavalin A-like lectins/glucanases"/>
    <property type="match status" value="1"/>
</dbReference>
<keyword evidence="4" id="KW-0732">Signal</keyword>
<name>A0ABS0ZI48_9STRE</name>
<reference evidence="11 12" key="1">
    <citation type="journal article" date="2021" name="Int. J. Syst. Evol. Microbiol.">
        <title>Streptococcus vicugnae sp. nov., isolated from faeces of alpacas (Vicugna pacos) and cattle (Bos taurus), Streptococcus zalophi sp. nov., and Streptococcus pacificus sp. nov., isolated from respiratory tract of California sea lions (Zalophus californianus).</title>
        <authorList>
            <person name="Volokhov D.V."/>
            <person name="Zagorodnyaya T.A."/>
            <person name="Shen Z."/>
            <person name="Blom J."/>
            <person name="Furtak V.A."/>
            <person name="Eisenberg T."/>
            <person name="Fan P."/>
            <person name="Jeong K.C."/>
            <person name="Gao Y."/>
            <person name="Zhang S."/>
            <person name="Amselle M."/>
        </authorList>
    </citation>
    <scope>NUCLEOTIDE SEQUENCE [LARGE SCALE GENOMIC DNA]</scope>
    <source>
        <strain evidence="11 12">CSL7591</strain>
    </source>
</reference>
<dbReference type="Gene3D" id="2.120.10.10">
    <property type="match status" value="1"/>
</dbReference>
<comment type="catalytic activity">
    <reaction evidence="1">
        <text>Hydrolysis of alpha-(2-&gt;3)-, alpha-(2-&gt;6)-, alpha-(2-&gt;8)- glycosidic linkages of terminal sialic acid residues in oligosaccharides, glycoproteins, glycolipids, colominic acid and synthetic substrates.</text>
        <dbReference type="EC" id="3.2.1.18"/>
    </reaction>
</comment>
<evidence type="ECO:0000259" key="10">
    <source>
        <dbReference type="SMART" id="SM00282"/>
    </source>
</evidence>
<dbReference type="Pfam" id="PF04650">
    <property type="entry name" value="YSIRK_signal"/>
    <property type="match status" value="1"/>
</dbReference>
<dbReference type="Gene3D" id="2.60.120.260">
    <property type="entry name" value="Galactose-binding domain-like"/>
    <property type="match status" value="2"/>
</dbReference>
<dbReference type="Pfam" id="PF02973">
    <property type="entry name" value="Sialidase"/>
    <property type="match status" value="1"/>
</dbReference>
<keyword evidence="12" id="KW-1185">Reference proteome</keyword>
<dbReference type="InterPro" id="IPR036278">
    <property type="entry name" value="Sialidase_sf"/>
</dbReference>
<accession>A0ABS0ZI48</accession>
<dbReference type="InterPro" id="IPR004124">
    <property type="entry name" value="Glyco_hydro_33_N"/>
</dbReference>
<dbReference type="InterPro" id="IPR023364">
    <property type="entry name" value="Trans_sialidase_dom3"/>
</dbReference>
<evidence type="ECO:0000256" key="5">
    <source>
        <dbReference type="ARBA" id="ARBA00022737"/>
    </source>
</evidence>
<feature type="region of interest" description="Disordered" evidence="8">
    <location>
        <begin position="67"/>
        <end position="104"/>
    </location>
</feature>
<organism evidence="11 12">
    <name type="scientific">Streptococcus pacificus</name>
    <dbReference type="NCBI Taxonomy" id="2740577"/>
    <lineage>
        <taxon>Bacteria</taxon>
        <taxon>Bacillati</taxon>
        <taxon>Bacillota</taxon>
        <taxon>Bacilli</taxon>
        <taxon>Lactobacillales</taxon>
        <taxon>Streptococcaceae</taxon>
        <taxon>Streptococcus</taxon>
    </lineage>
</organism>
<evidence type="ECO:0000256" key="9">
    <source>
        <dbReference type="SAM" id="Phobius"/>
    </source>
</evidence>
<feature type="domain" description="Laminin G" evidence="10">
    <location>
        <begin position="176"/>
        <end position="316"/>
    </location>
</feature>
<dbReference type="EMBL" id="JAENBO010000001">
    <property type="protein sequence ID" value="MBJ8325368.1"/>
    <property type="molecule type" value="Genomic_DNA"/>
</dbReference>
<evidence type="ECO:0000256" key="4">
    <source>
        <dbReference type="ARBA" id="ARBA00022729"/>
    </source>
</evidence>
<dbReference type="InterPro" id="IPR013320">
    <property type="entry name" value="ConA-like_dom_sf"/>
</dbReference>
<dbReference type="Proteomes" id="UP000653045">
    <property type="component" value="Unassembled WGS sequence"/>
</dbReference>
<dbReference type="Gene3D" id="2.60.120.200">
    <property type="match status" value="1"/>
</dbReference>
<dbReference type="CDD" id="cd15482">
    <property type="entry name" value="Sialidase_non-viral"/>
    <property type="match status" value="1"/>
</dbReference>
<dbReference type="EC" id="3.2.1.18" evidence="3"/>
<dbReference type="RefSeq" id="WP_199574924.1">
    <property type="nucleotide sequence ID" value="NZ_JAENBO010000001.1"/>
</dbReference>